<evidence type="ECO:0000256" key="9">
    <source>
        <dbReference type="SAM" id="Phobius"/>
    </source>
</evidence>
<dbReference type="GO" id="GO:0009401">
    <property type="term" value="P:phosphoenolpyruvate-dependent sugar phosphotransferase system"/>
    <property type="evidence" value="ECO:0007669"/>
    <property type="project" value="UniProtKB-KW"/>
</dbReference>
<dbReference type="PROSITE" id="PS51104">
    <property type="entry name" value="PTS_EIIC_TYPE_2"/>
    <property type="match status" value="1"/>
</dbReference>
<evidence type="ECO:0000256" key="7">
    <source>
        <dbReference type="ARBA" id="ARBA00022989"/>
    </source>
</evidence>
<evidence type="ECO:0000313" key="11">
    <source>
        <dbReference type="EMBL" id="TGD49358.1"/>
    </source>
</evidence>
<keyword evidence="3" id="KW-1003">Cell membrane</keyword>
<dbReference type="InterPro" id="IPR013014">
    <property type="entry name" value="PTS_EIIC_2"/>
</dbReference>
<keyword evidence="8 9" id="KW-0472">Membrane</keyword>
<keyword evidence="6 9" id="KW-0812">Transmembrane</keyword>
<accession>A0A659SGW7</accession>
<evidence type="ECO:0000256" key="6">
    <source>
        <dbReference type="ARBA" id="ARBA00022692"/>
    </source>
</evidence>
<keyword evidence="5" id="KW-0598">Phosphotransferase system</keyword>
<evidence type="ECO:0000256" key="5">
    <source>
        <dbReference type="ARBA" id="ARBA00022683"/>
    </source>
</evidence>
<dbReference type="PANTHER" id="PTHR37324:SF2">
    <property type="entry name" value="PTS SYSTEM GALACTITOL-SPECIFIC EIIC COMPONENT"/>
    <property type="match status" value="1"/>
</dbReference>
<dbReference type="Proteomes" id="UP000297989">
    <property type="component" value="Unassembled WGS sequence"/>
</dbReference>
<dbReference type="AlphaFoldDB" id="A0A659SGW7"/>
<dbReference type="Pfam" id="PF03611">
    <property type="entry name" value="EIIC-GAT"/>
    <property type="match status" value="1"/>
</dbReference>
<dbReference type="PANTHER" id="PTHR37324">
    <property type="entry name" value="PTS SYSTEM GALACTITOL-SPECIFIC EIIC COMPONENT"/>
    <property type="match status" value="1"/>
</dbReference>
<proteinExistence type="predicted"/>
<evidence type="ECO:0000313" key="12">
    <source>
        <dbReference type="Proteomes" id="UP000297989"/>
    </source>
</evidence>
<feature type="transmembrane region" description="Helical" evidence="9">
    <location>
        <begin position="337"/>
        <end position="356"/>
    </location>
</feature>
<feature type="transmembrane region" description="Helical" evidence="9">
    <location>
        <begin position="141"/>
        <end position="163"/>
    </location>
</feature>
<feature type="domain" description="PTS EIIC type-2" evidence="10">
    <location>
        <begin position="12"/>
        <end position="446"/>
    </location>
</feature>
<dbReference type="GO" id="GO:0015577">
    <property type="term" value="F:galactitol transmembrane transporter activity"/>
    <property type="evidence" value="ECO:0007669"/>
    <property type="project" value="InterPro"/>
</dbReference>
<feature type="transmembrane region" description="Helical" evidence="9">
    <location>
        <begin position="225"/>
        <end position="245"/>
    </location>
</feature>
<evidence type="ECO:0000256" key="2">
    <source>
        <dbReference type="ARBA" id="ARBA00022448"/>
    </source>
</evidence>
<dbReference type="EMBL" id="PYKK01000423">
    <property type="protein sequence ID" value="TGD49358.1"/>
    <property type="molecule type" value="Genomic_DNA"/>
</dbReference>
<evidence type="ECO:0000256" key="1">
    <source>
        <dbReference type="ARBA" id="ARBA00004651"/>
    </source>
</evidence>
<comment type="subcellular location">
    <subcellularLocation>
        <location evidence="1">Cell membrane</location>
        <topology evidence="1">Multi-pass membrane protein</topology>
    </subcellularLocation>
</comment>
<reference evidence="11 12" key="1">
    <citation type="submission" date="2018-03" db="EMBL/GenBank/DDBJ databases">
        <title>Non-Typhoidal Salmonella genome sequencing and assembly.</title>
        <authorList>
            <person name="Matchawe C."/>
        </authorList>
    </citation>
    <scope>NUCLEOTIDE SEQUENCE [LARGE SCALE GENOMIC DNA]</scope>
    <source>
        <strain evidence="11 12">8EV</strain>
    </source>
</reference>
<evidence type="ECO:0000256" key="3">
    <source>
        <dbReference type="ARBA" id="ARBA00022475"/>
    </source>
</evidence>
<feature type="transmembrane region" description="Helical" evidence="9">
    <location>
        <begin position="42"/>
        <end position="60"/>
    </location>
</feature>
<evidence type="ECO:0000256" key="8">
    <source>
        <dbReference type="ARBA" id="ARBA00023136"/>
    </source>
</evidence>
<protein>
    <submittedName>
        <fullName evidence="11">PTS galactitol transporter subunit IIC</fullName>
    </submittedName>
</protein>
<feature type="transmembrane region" description="Helical" evidence="9">
    <location>
        <begin position="12"/>
        <end position="35"/>
    </location>
</feature>
<dbReference type="InterPro" id="IPR013853">
    <property type="entry name" value="EIIC-GAT"/>
</dbReference>
<organism evidence="11 12">
    <name type="scientific">Salmonella enterica subsp. enterica serovar Poona</name>
    <dbReference type="NCBI Taxonomy" id="436295"/>
    <lineage>
        <taxon>Bacteria</taxon>
        <taxon>Pseudomonadati</taxon>
        <taxon>Pseudomonadota</taxon>
        <taxon>Gammaproteobacteria</taxon>
        <taxon>Enterobacterales</taxon>
        <taxon>Enterobacteriaceae</taxon>
        <taxon>Salmonella</taxon>
    </lineage>
</organism>
<feature type="transmembrane region" description="Helical" evidence="9">
    <location>
        <begin position="183"/>
        <end position="204"/>
    </location>
</feature>
<comment type="caution">
    <text evidence="11">The sequence shown here is derived from an EMBL/GenBank/DDBJ whole genome shotgun (WGS) entry which is preliminary data.</text>
</comment>
<sequence length="452" mass="48705">MNDIAHTLYTVVQYVLGFGPTVLLPLVLFFLALFFKVKPAKALRSSLIVGIGFVGIYAIFDILTSNVGPAAQAMVERTGISLPVVDLGWPPLAAITWGSPIAPFVIPLTMLINVAMLALNKTRTVDVDMWNYWHFALAGTLLYYSTGRFLLGLFAAAIAAIVVLKLADWSAPLVAKYFGLEGISLPTLSSVVFFPIGLLFDKIIDKIPGVNRIHIDPENVQKKMGIFGEPMMVGTILGVLLGIIAGYDFKHILLLGISIGGVMFILPRMVRILMEGLLPLSEAIKKYLNAKYPGRDDLFIGLDIAVAVGNPAIISTALILTPISVFIAFLLPGNKVLPLGDLANLAVMASMIVLACRGNIFRAVITAIPVIVADLWIATKIAPFITGMAKDVNFKMAEGSSGQVSSFLDGGNPFRFWLLEIFNGNIVAIGLIPVLALIIYGVFRLTKGTVYA</sequence>
<keyword evidence="7 9" id="KW-1133">Transmembrane helix</keyword>
<feature type="transmembrane region" description="Helical" evidence="9">
    <location>
        <begin position="298"/>
        <end position="331"/>
    </location>
</feature>
<name>A0A659SGW7_SALET</name>
<dbReference type="GO" id="GO:0005886">
    <property type="term" value="C:plasma membrane"/>
    <property type="evidence" value="ECO:0007669"/>
    <property type="project" value="UniProtKB-SubCell"/>
</dbReference>
<dbReference type="InterPro" id="IPR004703">
    <property type="entry name" value="PTS_sugar-sp_permease"/>
</dbReference>
<feature type="transmembrane region" description="Helical" evidence="9">
    <location>
        <begin position="251"/>
        <end position="270"/>
    </location>
</feature>
<feature type="transmembrane region" description="Helical" evidence="9">
    <location>
        <begin position="363"/>
        <end position="385"/>
    </location>
</feature>
<evidence type="ECO:0000259" key="10">
    <source>
        <dbReference type="PROSITE" id="PS51104"/>
    </source>
</evidence>
<keyword evidence="4" id="KW-0762">Sugar transport</keyword>
<keyword evidence="2" id="KW-0813">Transport</keyword>
<dbReference type="PIRSF" id="PIRSF006304">
    <property type="entry name" value="GatC"/>
    <property type="match status" value="1"/>
</dbReference>
<evidence type="ECO:0000256" key="4">
    <source>
        <dbReference type="ARBA" id="ARBA00022597"/>
    </source>
</evidence>
<feature type="transmembrane region" description="Helical" evidence="9">
    <location>
        <begin position="421"/>
        <end position="443"/>
    </location>
</feature>
<feature type="transmembrane region" description="Helical" evidence="9">
    <location>
        <begin position="101"/>
        <end position="120"/>
    </location>
</feature>
<gene>
    <name evidence="11" type="ORF">C9F10_05575</name>
</gene>